<sequence length="70" mass="7852">MFTFESRNGINNDTSVFESSTVTNNDTCVCESTTLTQVGNKKRHQHFWLVEPDQLHSSRTIGAQSHPLNG</sequence>
<dbReference type="EMBL" id="HACG01045519">
    <property type="protein sequence ID" value="CEK92384.1"/>
    <property type="molecule type" value="Transcribed_RNA"/>
</dbReference>
<proteinExistence type="predicted"/>
<name>A0A0B7BGC9_9EUPU</name>
<dbReference type="AlphaFoldDB" id="A0A0B7BGC9"/>
<gene>
    <name evidence="1" type="primary">ORF187975</name>
</gene>
<evidence type="ECO:0000313" key="1">
    <source>
        <dbReference type="EMBL" id="CEK92384.1"/>
    </source>
</evidence>
<protein>
    <submittedName>
        <fullName evidence="1">Uncharacterized protein</fullName>
    </submittedName>
</protein>
<reference evidence="1" key="1">
    <citation type="submission" date="2014-12" db="EMBL/GenBank/DDBJ databases">
        <title>Insight into the proteome of Arion vulgaris.</title>
        <authorList>
            <person name="Aradska J."/>
            <person name="Bulat T."/>
            <person name="Smidak R."/>
            <person name="Sarate P."/>
            <person name="Gangsoo J."/>
            <person name="Sialana F."/>
            <person name="Bilban M."/>
            <person name="Lubec G."/>
        </authorList>
    </citation>
    <scope>NUCLEOTIDE SEQUENCE</scope>
    <source>
        <tissue evidence="1">Skin</tissue>
    </source>
</reference>
<organism evidence="1">
    <name type="scientific">Arion vulgaris</name>
    <dbReference type="NCBI Taxonomy" id="1028688"/>
    <lineage>
        <taxon>Eukaryota</taxon>
        <taxon>Metazoa</taxon>
        <taxon>Spiralia</taxon>
        <taxon>Lophotrochozoa</taxon>
        <taxon>Mollusca</taxon>
        <taxon>Gastropoda</taxon>
        <taxon>Heterobranchia</taxon>
        <taxon>Euthyneura</taxon>
        <taxon>Panpulmonata</taxon>
        <taxon>Eupulmonata</taxon>
        <taxon>Stylommatophora</taxon>
        <taxon>Helicina</taxon>
        <taxon>Arionoidea</taxon>
        <taxon>Arionidae</taxon>
        <taxon>Arion</taxon>
    </lineage>
</organism>
<accession>A0A0B7BGC9</accession>